<dbReference type="AlphaFoldDB" id="A0A518K2X2"/>
<reference evidence="2 3" key="1">
    <citation type="submission" date="2019-02" db="EMBL/GenBank/DDBJ databases">
        <title>Deep-cultivation of Planctomycetes and their phenomic and genomic characterization uncovers novel biology.</title>
        <authorList>
            <person name="Wiegand S."/>
            <person name="Jogler M."/>
            <person name="Boedeker C."/>
            <person name="Pinto D."/>
            <person name="Vollmers J."/>
            <person name="Rivas-Marin E."/>
            <person name="Kohn T."/>
            <person name="Peeters S.H."/>
            <person name="Heuer A."/>
            <person name="Rast P."/>
            <person name="Oberbeckmann S."/>
            <person name="Bunk B."/>
            <person name="Jeske O."/>
            <person name="Meyerdierks A."/>
            <person name="Storesund J.E."/>
            <person name="Kallscheuer N."/>
            <person name="Luecker S."/>
            <person name="Lage O.M."/>
            <person name="Pohl T."/>
            <person name="Merkel B.J."/>
            <person name="Hornburger P."/>
            <person name="Mueller R.-W."/>
            <person name="Bruemmer F."/>
            <person name="Labrenz M."/>
            <person name="Spormann A.M."/>
            <person name="Op den Camp H."/>
            <person name="Overmann J."/>
            <person name="Amann R."/>
            <person name="Jetten M.S.M."/>
            <person name="Mascher T."/>
            <person name="Medema M.H."/>
            <person name="Devos D.P."/>
            <person name="Kaster A.-K."/>
            <person name="Ovreas L."/>
            <person name="Rohde M."/>
            <person name="Galperin M.Y."/>
            <person name="Jogler C."/>
        </authorList>
    </citation>
    <scope>NUCLEOTIDE SEQUENCE [LARGE SCALE GENOMIC DNA]</scope>
    <source>
        <strain evidence="2 3">Spa11</strain>
    </source>
</reference>
<proteinExistence type="predicted"/>
<name>A0A518K2X2_9BACT</name>
<keyword evidence="1" id="KW-0472">Membrane</keyword>
<accession>A0A518K2X2</accession>
<dbReference type="EMBL" id="CP036349">
    <property type="protein sequence ID" value="QDV72153.1"/>
    <property type="molecule type" value="Genomic_DNA"/>
</dbReference>
<keyword evidence="1" id="KW-0812">Transmembrane</keyword>
<protein>
    <submittedName>
        <fullName evidence="2">Uncharacterized protein</fullName>
    </submittedName>
</protein>
<feature type="transmembrane region" description="Helical" evidence="1">
    <location>
        <begin position="21"/>
        <end position="45"/>
    </location>
</feature>
<dbReference type="Proteomes" id="UP000316426">
    <property type="component" value="Chromosome"/>
</dbReference>
<gene>
    <name evidence="2" type="ORF">Spa11_03250</name>
</gene>
<dbReference type="KEGG" id="bmei:Spa11_03250"/>
<keyword evidence="1" id="KW-1133">Transmembrane helix</keyword>
<evidence type="ECO:0000313" key="2">
    <source>
        <dbReference type="EMBL" id="QDV72153.1"/>
    </source>
</evidence>
<sequence>MSRVSSNIPHSAFRIPLSRRALTLAEVLIAMGLLTLGLLGVAAVFPVGGFYMQSGDIADRGGAVAQAALEDAIIRGHLDPKNWVTIDISAIATTNFNSMPLLEKSLPVKFPTAAGAAVSGGSMPVYRNRIAGGAFVIDPIGMSRALEESSMDAFRRFAGTGIDSRVGRRFPASRGISYQADNWSPWTAGPTNGSDPNGQMWPVRRITTTVPSATAAIQQYNRLGPSAARGFSAADDLALSLPESGDEPAQGLWEQLPGGLASVRQARGEYSWVISVSPSSSPARDALVATPDAHPYEVSAVVFHKRVVGSGNDAALSNERLVRASVVSSNPNGGDLLLERRPVAEDTITTSPFENLRVGQYLMLTGPHPISTPTQPRLVLNWYRVLSIEDSGTVGLSAGSTTLARDTRVLVSLRGPDWPWQPAANLTTPTLLSNDLRVGILPGVVAVHTKTMRLESATEWSIK</sequence>
<organism evidence="2 3">
    <name type="scientific">Botrimarina mediterranea</name>
    <dbReference type="NCBI Taxonomy" id="2528022"/>
    <lineage>
        <taxon>Bacteria</taxon>
        <taxon>Pseudomonadati</taxon>
        <taxon>Planctomycetota</taxon>
        <taxon>Planctomycetia</taxon>
        <taxon>Pirellulales</taxon>
        <taxon>Lacipirellulaceae</taxon>
        <taxon>Botrimarina</taxon>
    </lineage>
</organism>
<keyword evidence="3" id="KW-1185">Reference proteome</keyword>
<evidence type="ECO:0000313" key="3">
    <source>
        <dbReference type="Proteomes" id="UP000316426"/>
    </source>
</evidence>
<evidence type="ECO:0000256" key="1">
    <source>
        <dbReference type="SAM" id="Phobius"/>
    </source>
</evidence>